<protein>
    <submittedName>
        <fullName evidence="3">Acyltransferase</fullName>
        <ecNumber evidence="3">2.3.-.-</ecNumber>
    </submittedName>
</protein>
<feature type="domain" description="Acyltransferase 3" evidence="2">
    <location>
        <begin position="12"/>
        <end position="358"/>
    </location>
</feature>
<dbReference type="InterPro" id="IPR050879">
    <property type="entry name" value="Acyltransferase_3"/>
</dbReference>
<keyword evidence="4" id="KW-1185">Reference proteome</keyword>
<dbReference type="InterPro" id="IPR002656">
    <property type="entry name" value="Acyl_transf_3_dom"/>
</dbReference>
<dbReference type="PANTHER" id="PTHR23028:SF53">
    <property type="entry name" value="ACYL_TRANSF_3 DOMAIN-CONTAINING PROTEIN"/>
    <property type="match status" value="1"/>
</dbReference>
<feature type="transmembrane region" description="Helical" evidence="1">
    <location>
        <begin position="96"/>
        <end position="114"/>
    </location>
</feature>
<evidence type="ECO:0000313" key="3">
    <source>
        <dbReference type="EMBL" id="MEM0541162.1"/>
    </source>
</evidence>
<feature type="transmembrane region" description="Helical" evidence="1">
    <location>
        <begin position="39"/>
        <end position="63"/>
    </location>
</feature>
<evidence type="ECO:0000256" key="1">
    <source>
        <dbReference type="SAM" id="Phobius"/>
    </source>
</evidence>
<accession>A0ABU9N2X1</accession>
<proteinExistence type="predicted"/>
<feature type="transmembrane region" description="Helical" evidence="1">
    <location>
        <begin position="12"/>
        <end position="33"/>
    </location>
</feature>
<dbReference type="EMBL" id="JBCGDO010000001">
    <property type="protein sequence ID" value="MEM0541162.1"/>
    <property type="molecule type" value="Genomic_DNA"/>
</dbReference>
<dbReference type="GO" id="GO:0016746">
    <property type="term" value="F:acyltransferase activity"/>
    <property type="evidence" value="ECO:0007669"/>
    <property type="project" value="UniProtKB-KW"/>
</dbReference>
<keyword evidence="1" id="KW-0812">Transmembrane</keyword>
<sequence length="370" mass="43692">MLANQGNSRIFGLDLMRAIAITMVLAGHCLWIYPQDDSLFHQLLQLFGFFGVEIFFVLSGFLIGKILYQLYLKEDFSLATVFYFLKRRWFRTLPNYYLVLLINILIAGIIGYEMPHLWRYFFFLQNFKITMLPFFTESWSLSVEEFAYVVLPFFILFLGIFIKPKNKSKFFFWAILLLILLFIFNKLYYQYTTNNTTLDQWNASLKAVVLYRLDSIFVGVLFSWVFLNFSSFWQKSKYIFFVLGTVLLLFLFFSLGYFGLLIASQPLFWNVLYLPILSVAVACFLPYLSEWKAAPAVLTKPISHISIISYSIYLLHYSVILQVMKYGFPVDLQNRVGLYLFTLVYIVLTLVLSTLLYRFYEKPMMDLRDK</sequence>
<feature type="transmembrane region" description="Helical" evidence="1">
    <location>
        <begin position="336"/>
        <end position="360"/>
    </location>
</feature>
<feature type="transmembrane region" description="Helical" evidence="1">
    <location>
        <begin position="239"/>
        <end position="262"/>
    </location>
</feature>
<keyword evidence="3" id="KW-0012">Acyltransferase</keyword>
<feature type="transmembrane region" description="Helical" evidence="1">
    <location>
        <begin position="268"/>
        <end position="289"/>
    </location>
</feature>
<organism evidence="3 4">
    <name type="scientific">Flavobacterium aureirubrum</name>
    <dbReference type="NCBI Taxonomy" id="3133147"/>
    <lineage>
        <taxon>Bacteria</taxon>
        <taxon>Pseudomonadati</taxon>
        <taxon>Bacteroidota</taxon>
        <taxon>Flavobacteriia</taxon>
        <taxon>Flavobacteriales</taxon>
        <taxon>Flavobacteriaceae</taxon>
        <taxon>Flavobacterium</taxon>
    </lineage>
</organism>
<feature type="transmembrane region" description="Helical" evidence="1">
    <location>
        <begin position="301"/>
        <end position="324"/>
    </location>
</feature>
<keyword evidence="1" id="KW-0472">Membrane</keyword>
<gene>
    <name evidence="3" type="ORF">WFZ85_00890</name>
</gene>
<evidence type="ECO:0000259" key="2">
    <source>
        <dbReference type="Pfam" id="PF01757"/>
    </source>
</evidence>
<evidence type="ECO:0000313" key="4">
    <source>
        <dbReference type="Proteomes" id="UP001460072"/>
    </source>
</evidence>
<comment type="caution">
    <text evidence="3">The sequence shown here is derived from an EMBL/GenBank/DDBJ whole genome shotgun (WGS) entry which is preliminary data.</text>
</comment>
<dbReference type="EC" id="2.3.-.-" evidence="3"/>
<dbReference type="RefSeq" id="WP_342694400.1">
    <property type="nucleotide sequence ID" value="NZ_JBCGDO010000001.1"/>
</dbReference>
<reference evidence="3 4" key="1">
    <citation type="submission" date="2024-03" db="EMBL/GenBank/DDBJ databases">
        <title>Two novel species of the genus Flavobacterium exhibiting potentially degradation of complex polysaccharides.</title>
        <authorList>
            <person name="Lian X."/>
        </authorList>
    </citation>
    <scope>NUCLEOTIDE SEQUENCE [LARGE SCALE GENOMIC DNA]</scope>
    <source>
        <strain evidence="4">j3</strain>
    </source>
</reference>
<keyword evidence="1" id="KW-1133">Transmembrane helix</keyword>
<name>A0ABU9N2X1_9FLAO</name>
<feature type="transmembrane region" description="Helical" evidence="1">
    <location>
        <begin position="209"/>
        <end position="227"/>
    </location>
</feature>
<dbReference type="Proteomes" id="UP001460072">
    <property type="component" value="Unassembled WGS sequence"/>
</dbReference>
<dbReference type="Pfam" id="PF01757">
    <property type="entry name" value="Acyl_transf_3"/>
    <property type="match status" value="1"/>
</dbReference>
<dbReference type="PANTHER" id="PTHR23028">
    <property type="entry name" value="ACETYLTRANSFERASE"/>
    <property type="match status" value="1"/>
</dbReference>
<feature type="transmembrane region" description="Helical" evidence="1">
    <location>
        <begin position="146"/>
        <end position="163"/>
    </location>
</feature>
<feature type="transmembrane region" description="Helical" evidence="1">
    <location>
        <begin position="170"/>
        <end position="189"/>
    </location>
</feature>
<keyword evidence="3" id="KW-0808">Transferase</keyword>